<gene>
    <name evidence="2" type="ORF">SAMN04487766_12010</name>
</gene>
<dbReference type="PANTHER" id="PTHR14859">
    <property type="entry name" value="CALCOFLUOR WHITE HYPERSENSITIVE PROTEIN PRECURSOR"/>
    <property type="match status" value="1"/>
</dbReference>
<dbReference type="InterPro" id="IPR051916">
    <property type="entry name" value="GPI-anchor_lipid_remodeler"/>
</dbReference>
<keyword evidence="2" id="KW-0540">Nuclease</keyword>
<dbReference type="AlphaFoldDB" id="A0A1G9ZVM3"/>
<dbReference type="OrthoDB" id="155529at2"/>
<sequence length="334" mass="34624">MLRVLTFNLQHGLPGAGAGDGTAATGSLAGADIRDPATARAVLTALAEQIGELAPDVVALQEVDLGQARSGRLDQAGLLAQLLGWRHHRFAAAWAGPVAGLRRRPLRPALTGPADDILGPARALLGLGPAGFGNALLSRHPIGGCRVLRLGRGPASCVRRGDNPIDPRSYRAFTATARNLLAVRIELPEATLPGATGISLGVTHLATRGDTAARQLAAAWAGLASLPGPHLLAGDLNLPAERITALGMARMLGDGPTFPVARPSKRIDHFLTDPWPTDVDGVPLGIGVAADPERTFTVLDGRGRAPLLHAVDSGTRSFIVSDHAGTWVDLEPVV</sequence>
<organism evidence="2 3">
    <name type="scientific">Actinomyces ruminicola</name>
    <dbReference type="NCBI Taxonomy" id="332524"/>
    <lineage>
        <taxon>Bacteria</taxon>
        <taxon>Bacillati</taxon>
        <taxon>Actinomycetota</taxon>
        <taxon>Actinomycetes</taxon>
        <taxon>Actinomycetales</taxon>
        <taxon>Actinomycetaceae</taxon>
        <taxon>Actinomyces</taxon>
    </lineage>
</organism>
<proteinExistence type="predicted"/>
<dbReference type="InterPro" id="IPR036691">
    <property type="entry name" value="Endo/exonu/phosph_ase_sf"/>
</dbReference>
<name>A0A1G9ZVM3_9ACTO</name>
<dbReference type="GO" id="GO:0006506">
    <property type="term" value="P:GPI anchor biosynthetic process"/>
    <property type="evidence" value="ECO:0007669"/>
    <property type="project" value="TreeGrafter"/>
</dbReference>
<dbReference type="RefSeq" id="WP_092612837.1">
    <property type="nucleotide sequence ID" value="NZ_FNHU01000020.1"/>
</dbReference>
<dbReference type="InterPro" id="IPR005135">
    <property type="entry name" value="Endo/exonuclease/phosphatase"/>
</dbReference>
<dbReference type="GO" id="GO:0016020">
    <property type="term" value="C:membrane"/>
    <property type="evidence" value="ECO:0007669"/>
    <property type="project" value="GOC"/>
</dbReference>
<accession>A0A1G9ZVM3</accession>
<keyword evidence="2" id="KW-0255">Endonuclease</keyword>
<dbReference type="GO" id="GO:0004527">
    <property type="term" value="F:exonuclease activity"/>
    <property type="evidence" value="ECO:0007669"/>
    <property type="project" value="UniProtKB-KW"/>
</dbReference>
<dbReference type="EMBL" id="FNHU01000020">
    <property type="protein sequence ID" value="SDN25137.1"/>
    <property type="molecule type" value="Genomic_DNA"/>
</dbReference>
<evidence type="ECO:0000313" key="3">
    <source>
        <dbReference type="Proteomes" id="UP000199671"/>
    </source>
</evidence>
<dbReference type="SUPFAM" id="SSF56219">
    <property type="entry name" value="DNase I-like"/>
    <property type="match status" value="1"/>
</dbReference>
<keyword evidence="2" id="KW-0378">Hydrolase</keyword>
<dbReference type="Proteomes" id="UP000199671">
    <property type="component" value="Unassembled WGS sequence"/>
</dbReference>
<dbReference type="GO" id="GO:0004519">
    <property type="term" value="F:endonuclease activity"/>
    <property type="evidence" value="ECO:0007669"/>
    <property type="project" value="UniProtKB-KW"/>
</dbReference>
<evidence type="ECO:0000313" key="2">
    <source>
        <dbReference type="EMBL" id="SDN25137.1"/>
    </source>
</evidence>
<keyword evidence="2" id="KW-0269">Exonuclease</keyword>
<dbReference type="PANTHER" id="PTHR14859:SF15">
    <property type="entry name" value="ENDONUCLEASE_EXONUCLEASE_PHOSPHATASE DOMAIN-CONTAINING PROTEIN"/>
    <property type="match status" value="1"/>
</dbReference>
<evidence type="ECO:0000259" key="1">
    <source>
        <dbReference type="Pfam" id="PF03372"/>
    </source>
</evidence>
<feature type="domain" description="Endonuclease/exonuclease/phosphatase" evidence="1">
    <location>
        <begin position="5"/>
        <end position="323"/>
    </location>
</feature>
<dbReference type="Pfam" id="PF03372">
    <property type="entry name" value="Exo_endo_phos"/>
    <property type="match status" value="1"/>
</dbReference>
<dbReference type="Gene3D" id="3.60.10.10">
    <property type="entry name" value="Endonuclease/exonuclease/phosphatase"/>
    <property type="match status" value="1"/>
</dbReference>
<reference evidence="2 3" key="1">
    <citation type="submission" date="2016-10" db="EMBL/GenBank/DDBJ databases">
        <authorList>
            <person name="de Groot N.N."/>
        </authorList>
    </citation>
    <scope>NUCLEOTIDE SEQUENCE [LARGE SCALE GENOMIC DNA]</scope>
    <source>
        <strain evidence="2 3">KPR-7B</strain>
    </source>
</reference>
<protein>
    <submittedName>
        <fullName evidence="2">Metal-dependent hydrolase, endonuclease/exonuclease/phosphatase family</fullName>
    </submittedName>
</protein>